<evidence type="ECO:0000313" key="1">
    <source>
        <dbReference type="Proteomes" id="UP000695000"/>
    </source>
</evidence>
<reference evidence="2" key="1">
    <citation type="submission" date="2025-08" db="UniProtKB">
        <authorList>
            <consortium name="RefSeq"/>
        </authorList>
    </citation>
    <scope>IDENTIFICATION</scope>
    <source>
        <tissue evidence="2">Whole Larva</tissue>
    </source>
</reference>
<dbReference type="RefSeq" id="XP_017777918.1">
    <property type="nucleotide sequence ID" value="XM_017922429.1"/>
</dbReference>
<accession>A0ABM1MTL8</accession>
<dbReference type="Proteomes" id="UP000695000">
    <property type="component" value="Unplaced"/>
</dbReference>
<evidence type="ECO:0000313" key="2">
    <source>
        <dbReference type="RefSeq" id="XP_017777918.1"/>
    </source>
</evidence>
<proteinExistence type="predicted"/>
<name>A0ABM1MTL8_NICVS</name>
<protein>
    <submittedName>
        <fullName evidence="2">Uncharacterized protein LOC108563684</fullName>
    </submittedName>
</protein>
<gene>
    <name evidence="2" type="primary">LOC108563684</name>
</gene>
<keyword evidence="1" id="KW-1185">Reference proteome</keyword>
<sequence>MVKFKLFKKGLEGVKCLVKKAFITKPTHSMPRINVCNKESRNSAKSTTVASVSSAEGFIPLAARDSQWVGIEFYNPNFRSPLDEDDDAEEYELQNLAAEGMDAIFHLFPGLNKHDSLLKEHDSSSTTAITKLLVGQKADFRNMKSSRKLLPTDVSDGR</sequence>
<dbReference type="GeneID" id="108563684"/>
<organism evidence="1 2">
    <name type="scientific">Nicrophorus vespilloides</name>
    <name type="common">Boreal carrion beetle</name>
    <dbReference type="NCBI Taxonomy" id="110193"/>
    <lineage>
        <taxon>Eukaryota</taxon>
        <taxon>Metazoa</taxon>
        <taxon>Ecdysozoa</taxon>
        <taxon>Arthropoda</taxon>
        <taxon>Hexapoda</taxon>
        <taxon>Insecta</taxon>
        <taxon>Pterygota</taxon>
        <taxon>Neoptera</taxon>
        <taxon>Endopterygota</taxon>
        <taxon>Coleoptera</taxon>
        <taxon>Polyphaga</taxon>
        <taxon>Staphyliniformia</taxon>
        <taxon>Silphidae</taxon>
        <taxon>Nicrophorinae</taxon>
        <taxon>Nicrophorus</taxon>
    </lineage>
</organism>